<dbReference type="Gene3D" id="1.20.120.1200">
    <property type="entry name" value="NADH-ubiquinone/plastoquinone oxidoreductase chain 6, subunit NuoJ"/>
    <property type="match status" value="1"/>
</dbReference>
<organism evidence="2">
    <name type="scientific">termite gut metagenome</name>
    <dbReference type="NCBI Taxonomy" id="433724"/>
    <lineage>
        <taxon>unclassified sequences</taxon>
        <taxon>metagenomes</taxon>
        <taxon>organismal metagenomes</taxon>
    </lineage>
</organism>
<proteinExistence type="predicted"/>
<dbReference type="AlphaFoldDB" id="A0A5J4Q4K3"/>
<evidence type="ECO:0000256" key="1">
    <source>
        <dbReference type="SAM" id="Phobius"/>
    </source>
</evidence>
<keyword evidence="1" id="KW-0472">Membrane</keyword>
<evidence type="ECO:0000313" key="2">
    <source>
        <dbReference type="EMBL" id="KAA6315741.1"/>
    </source>
</evidence>
<dbReference type="InterPro" id="IPR042106">
    <property type="entry name" value="Nuo/plastoQ_OxRdtase_6_NuoJ"/>
</dbReference>
<feature type="transmembrane region" description="Helical" evidence="1">
    <location>
        <begin position="148"/>
        <end position="170"/>
    </location>
</feature>
<name>A0A5J4Q4K3_9ZZZZ</name>
<dbReference type="Pfam" id="PF00499">
    <property type="entry name" value="Oxidored_q3"/>
    <property type="match status" value="1"/>
</dbReference>
<dbReference type="PANTHER" id="PTHR33269">
    <property type="entry name" value="NADH-UBIQUINONE OXIDOREDUCTASE CHAIN 6"/>
    <property type="match status" value="1"/>
</dbReference>
<keyword evidence="1" id="KW-0812">Transmembrane</keyword>
<dbReference type="InterPro" id="IPR001457">
    <property type="entry name" value="NADH_UbQ/plastoQ_OxRdtase_su6"/>
</dbReference>
<keyword evidence="1" id="KW-1133">Transmembrane helix</keyword>
<sequence>MDPIINLIIFICLGVASLVLSVLAVSSKSLLRSATYLLLVLICTAGFYLLLNYHFLAAVQISVYAGGVVILFIFAIFLTNAKGDILQKHQTRKYVFGGLAAIAGIAVTAFALLKHQFVYSGNTSMEGDQEINMQVIGNALMGTEKYQYILPFEVLSMLLLACIIGGILIARKK</sequence>
<dbReference type="PANTHER" id="PTHR33269:SF17">
    <property type="entry name" value="NADH-UBIQUINONE OXIDOREDUCTASE CHAIN 6"/>
    <property type="match status" value="1"/>
</dbReference>
<dbReference type="GO" id="GO:0008137">
    <property type="term" value="F:NADH dehydrogenase (ubiquinone) activity"/>
    <property type="evidence" value="ECO:0007669"/>
    <property type="project" value="InterPro"/>
</dbReference>
<accession>A0A5J4Q4K3</accession>
<dbReference type="EMBL" id="SNRY01005136">
    <property type="protein sequence ID" value="KAA6315741.1"/>
    <property type="molecule type" value="Genomic_DNA"/>
</dbReference>
<reference evidence="2" key="1">
    <citation type="submission" date="2019-03" db="EMBL/GenBank/DDBJ databases">
        <title>Single cell metagenomics reveals metabolic interactions within the superorganism composed of flagellate Streblomastix strix and complex community of Bacteroidetes bacteria on its surface.</title>
        <authorList>
            <person name="Treitli S.C."/>
            <person name="Kolisko M."/>
            <person name="Husnik F."/>
            <person name="Keeling P."/>
            <person name="Hampl V."/>
        </authorList>
    </citation>
    <scope>NUCLEOTIDE SEQUENCE</scope>
    <source>
        <strain evidence="2">STM</strain>
    </source>
</reference>
<feature type="transmembrane region" description="Helical" evidence="1">
    <location>
        <begin position="6"/>
        <end position="24"/>
    </location>
</feature>
<protein>
    <submittedName>
        <fullName evidence="2">NADH-quinone oxidoreductase subunit J</fullName>
    </submittedName>
</protein>
<comment type="caution">
    <text evidence="2">The sequence shown here is derived from an EMBL/GenBank/DDBJ whole genome shotgun (WGS) entry which is preliminary data.</text>
</comment>
<gene>
    <name evidence="2" type="ORF">EZS27_033847</name>
</gene>
<feature type="transmembrane region" description="Helical" evidence="1">
    <location>
        <begin position="93"/>
        <end position="113"/>
    </location>
</feature>
<feature type="transmembrane region" description="Helical" evidence="1">
    <location>
        <begin position="36"/>
        <end position="55"/>
    </location>
</feature>
<feature type="transmembrane region" description="Helical" evidence="1">
    <location>
        <begin position="61"/>
        <end position="81"/>
    </location>
</feature>